<dbReference type="InterPro" id="IPR018456">
    <property type="entry name" value="PTR2_symporter_CS"/>
</dbReference>
<keyword evidence="6" id="KW-0813">Transport</keyword>
<dbReference type="Proteomes" id="UP000030645">
    <property type="component" value="Unassembled WGS sequence"/>
</dbReference>
<dbReference type="PROSITE" id="PS01023">
    <property type="entry name" value="PTR2_2"/>
    <property type="match status" value="1"/>
</dbReference>
<comment type="similarity">
    <text evidence="2 6">Belongs to the major facilitator superfamily. Proton-dependent oligopeptide transporter (POT/PTR) (TC 2.A.17) family.</text>
</comment>
<dbReference type="Gene3D" id="1.20.1250.20">
    <property type="entry name" value="MFS general substrate transporter like domains"/>
    <property type="match status" value="1"/>
</dbReference>
<organism evidence="9 10">
    <name type="scientific">Morus notabilis</name>
    <dbReference type="NCBI Taxonomy" id="981085"/>
    <lineage>
        <taxon>Eukaryota</taxon>
        <taxon>Viridiplantae</taxon>
        <taxon>Streptophyta</taxon>
        <taxon>Embryophyta</taxon>
        <taxon>Tracheophyta</taxon>
        <taxon>Spermatophyta</taxon>
        <taxon>Magnoliopsida</taxon>
        <taxon>eudicotyledons</taxon>
        <taxon>Gunneridae</taxon>
        <taxon>Pentapetalae</taxon>
        <taxon>rosids</taxon>
        <taxon>fabids</taxon>
        <taxon>Rosales</taxon>
        <taxon>Moraceae</taxon>
        <taxon>Moreae</taxon>
        <taxon>Morus</taxon>
    </lineage>
</organism>
<keyword evidence="3 6" id="KW-0812">Transmembrane</keyword>
<dbReference type="PANTHER" id="PTHR11654">
    <property type="entry name" value="OLIGOPEPTIDE TRANSPORTER-RELATED"/>
    <property type="match status" value="1"/>
</dbReference>
<dbReference type="EMBL" id="KE345330">
    <property type="protein sequence ID" value="EXC01490.1"/>
    <property type="molecule type" value="Genomic_DNA"/>
</dbReference>
<evidence type="ECO:0000256" key="2">
    <source>
        <dbReference type="ARBA" id="ARBA00005982"/>
    </source>
</evidence>
<feature type="transmembrane region" description="Helical" evidence="8">
    <location>
        <begin position="349"/>
        <end position="371"/>
    </location>
</feature>
<dbReference type="GO" id="GO:0006857">
    <property type="term" value="P:oligopeptide transport"/>
    <property type="evidence" value="ECO:0007669"/>
    <property type="project" value="InterPro"/>
</dbReference>
<feature type="transmembrane region" description="Helical" evidence="8">
    <location>
        <begin position="555"/>
        <end position="574"/>
    </location>
</feature>
<feature type="region of interest" description="Disordered" evidence="7">
    <location>
        <begin position="1"/>
        <end position="24"/>
    </location>
</feature>
<evidence type="ECO:0000256" key="4">
    <source>
        <dbReference type="ARBA" id="ARBA00022989"/>
    </source>
</evidence>
<keyword evidence="5 8" id="KW-0472">Membrane</keyword>
<evidence type="ECO:0000313" key="9">
    <source>
        <dbReference type="EMBL" id="EXC01490.1"/>
    </source>
</evidence>
<feature type="transmembrane region" description="Helical" evidence="8">
    <location>
        <begin position="96"/>
        <end position="115"/>
    </location>
</feature>
<dbReference type="GO" id="GO:0016020">
    <property type="term" value="C:membrane"/>
    <property type="evidence" value="ECO:0007669"/>
    <property type="project" value="UniProtKB-SubCell"/>
</dbReference>
<accession>W9RPK3</accession>
<gene>
    <name evidence="9" type="ORF">L484_022067</name>
</gene>
<feature type="transmembrane region" description="Helical" evidence="8">
    <location>
        <begin position="210"/>
        <end position="229"/>
    </location>
</feature>
<evidence type="ECO:0000256" key="7">
    <source>
        <dbReference type="SAM" id="MobiDB-lite"/>
    </source>
</evidence>
<keyword evidence="4 8" id="KW-1133">Transmembrane helix</keyword>
<feature type="transmembrane region" description="Helical" evidence="8">
    <location>
        <begin position="185"/>
        <end position="204"/>
    </location>
</feature>
<dbReference type="STRING" id="981085.W9RPK3"/>
<evidence type="ECO:0000256" key="1">
    <source>
        <dbReference type="ARBA" id="ARBA00004141"/>
    </source>
</evidence>
<dbReference type="Pfam" id="PF00854">
    <property type="entry name" value="PTR2"/>
    <property type="match status" value="1"/>
</dbReference>
<dbReference type="InterPro" id="IPR036259">
    <property type="entry name" value="MFS_trans_sf"/>
</dbReference>
<feature type="transmembrane region" description="Helical" evidence="8">
    <location>
        <begin position="476"/>
        <end position="498"/>
    </location>
</feature>
<name>W9RPK3_9ROSA</name>
<evidence type="ECO:0000256" key="8">
    <source>
        <dbReference type="SAM" id="Phobius"/>
    </source>
</evidence>
<sequence>MEDDDVYTKDGTIDHRGNPANKKETGTWKACPFILGNEFCERLAYYGMSSNLVTYFKERLGQHSSTAANNTLNWSGTCYITPLIGAFLADSYLGRYWTIAIFSTIYVTGMTFLTLTASVPGLKPTCHGNDGCHATDSQKAAFILALYTIALGTGGIKPCVSSYGADQFDDADEVEKKHKASFFNWFYLSINVGALIASSVLVWVQENVSWGLGFGIPAATMAVAIVSFFSGTRLYRNQKPGGSPLIRIAQVVVAAMRKRWVEVPADKALLYEVADAESVIKGSRKLDHTQDFRQVSQLESLTRVYYTCSLRFFDKAAVEIQTDHIKDSVNPWMLCTVTQVEELKAIIRLLPIWATGIMFSAVYSQMGSLFVLQGLTMDRRLAPSSFKIPSASLSIFDTISVIIWVPIYDRIIVPVARKFTGHKNGITQLQRMGIGLFISIFAMLSAGVVELVRLRIVRRHNYYELDSIPMSIFWQVPQYFLIGCAEVFTFIGQLEFFYEQAPDATRSLCSALSLTTVALGNYLSSLLVTIVTKVSTRHGKRGWIPDNLNYGHLHYFFWLLAILSVINLGAFLVISKWYKYKRSMGTLR</sequence>
<dbReference type="InterPro" id="IPR000109">
    <property type="entry name" value="POT_fam"/>
</dbReference>
<feature type="transmembrane region" description="Helical" evidence="8">
    <location>
        <begin position="434"/>
        <end position="456"/>
    </location>
</feature>
<evidence type="ECO:0000256" key="6">
    <source>
        <dbReference type="RuleBase" id="RU003755"/>
    </source>
</evidence>
<reference evidence="10" key="1">
    <citation type="submission" date="2013-01" db="EMBL/GenBank/DDBJ databases">
        <title>Draft Genome Sequence of a Mulberry Tree, Morus notabilis C.K. Schneid.</title>
        <authorList>
            <person name="He N."/>
            <person name="Zhao S."/>
        </authorList>
    </citation>
    <scope>NUCLEOTIDE SEQUENCE</scope>
</reference>
<dbReference type="AlphaFoldDB" id="W9RPK3"/>
<evidence type="ECO:0000313" key="10">
    <source>
        <dbReference type="Proteomes" id="UP000030645"/>
    </source>
</evidence>
<protein>
    <submittedName>
        <fullName evidence="9">Peptide transporter</fullName>
    </submittedName>
</protein>
<feature type="transmembrane region" description="Helical" evidence="8">
    <location>
        <begin position="391"/>
        <end position="413"/>
    </location>
</feature>
<feature type="transmembrane region" description="Helical" evidence="8">
    <location>
        <begin position="510"/>
        <end position="535"/>
    </location>
</feature>
<evidence type="ECO:0000256" key="5">
    <source>
        <dbReference type="ARBA" id="ARBA00023136"/>
    </source>
</evidence>
<dbReference type="SUPFAM" id="SSF103473">
    <property type="entry name" value="MFS general substrate transporter"/>
    <property type="match status" value="1"/>
</dbReference>
<comment type="subcellular location">
    <subcellularLocation>
        <location evidence="1 6">Membrane</location>
        <topology evidence="1 6">Multi-pass membrane protein</topology>
    </subcellularLocation>
</comment>
<evidence type="ECO:0000256" key="3">
    <source>
        <dbReference type="ARBA" id="ARBA00022692"/>
    </source>
</evidence>
<dbReference type="PROSITE" id="PS01022">
    <property type="entry name" value="PTR2_1"/>
    <property type="match status" value="1"/>
</dbReference>
<dbReference type="eggNOG" id="KOG1237">
    <property type="taxonomic scope" value="Eukaryota"/>
</dbReference>
<keyword evidence="10" id="KW-1185">Reference proteome</keyword>
<proteinExistence type="inferred from homology"/>
<dbReference type="GO" id="GO:0022857">
    <property type="term" value="F:transmembrane transporter activity"/>
    <property type="evidence" value="ECO:0007669"/>
    <property type="project" value="InterPro"/>
</dbReference>